<dbReference type="Gene3D" id="1.10.8.420">
    <property type="entry name" value="RecR Domain 1"/>
    <property type="match status" value="1"/>
</dbReference>
<dbReference type="EMBL" id="LR215048">
    <property type="protein sequence ID" value="VEU80062.1"/>
    <property type="molecule type" value="Genomic_DNA"/>
</dbReference>
<evidence type="ECO:0000259" key="8">
    <source>
        <dbReference type="PROSITE" id="PS50880"/>
    </source>
</evidence>
<dbReference type="InterPro" id="IPR006171">
    <property type="entry name" value="TOPRIM_dom"/>
</dbReference>
<organism evidence="9 10">
    <name type="scientific">Haploplasma axanthum</name>
    <name type="common">Acholeplasma axanthum</name>
    <dbReference type="NCBI Taxonomy" id="29552"/>
    <lineage>
        <taxon>Bacteria</taxon>
        <taxon>Bacillati</taxon>
        <taxon>Mycoplasmatota</taxon>
        <taxon>Mollicutes</taxon>
        <taxon>Acholeplasmatales</taxon>
        <taxon>Acholeplasmataceae</taxon>
        <taxon>Haploplasma</taxon>
    </lineage>
</organism>
<dbReference type="Pfam" id="PF21176">
    <property type="entry name" value="RecR_HhH"/>
    <property type="match status" value="1"/>
</dbReference>
<evidence type="ECO:0000313" key="10">
    <source>
        <dbReference type="Proteomes" id="UP000289841"/>
    </source>
</evidence>
<feature type="domain" description="Toprim" evidence="8">
    <location>
        <begin position="80"/>
        <end position="174"/>
    </location>
</feature>
<keyword evidence="3 7" id="KW-0863">Zinc-finger</keyword>
<dbReference type="HAMAP" id="MF_00017">
    <property type="entry name" value="RecR"/>
    <property type="match status" value="1"/>
</dbReference>
<dbReference type="GO" id="GO:0006281">
    <property type="term" value="P:DNA repair"/>
    <property type="evidence" value="ECO:0007669"/>
    <property type="project" value="UniProtKB-UniRule"/>
</dbReference>
<dbReference type="OrthoDB" id="9802672at2"/>
<keyword evidence="4 7" id="KW-0862">Zinc</keyword>
<evidence type="ECO:0000256" key="6">
    <source>
        <dbReference type="ARBA" id="ARBA00023204"/>
    </source>
</evidence>
<dbReference type="KEGG" id="aaxa:NCTC10138_00418"/>
<comment type="caution">
    <text evidence="7">Lacks conserved residue(s) required for the propagation of feature annotation.</text>
</comment>
<keyword evidence="10" id="KW-1185">Reference proteome</keyword>
<gene>
    <name evidence="7 9" type="primary">recR</name>
    <name evidence="9" type="ORF">NCTC10138_00418</name>
</gene>
<keyword evidence="1 7" id="KW-0479">Metal-binding</keyword>
<evidence type="ECO:0000256" key="4">
    <source>
        <dbReference type="ARBA" id="ARBA00022833"/>
    </source>
</evidence>
<dbReference type="NCBIfam" id="TIGR00615">
    <property type="entry name" value="recR"/>
    <property type="match status" value="1"/>
</dbReference>
<name>A0A449BCA4_HAPAX</name>
<dbReference type="InterPro" id="IPR034137">
    <property type="entry name" value="TOPRIM_RecR"/>
</dbReference>
<evidence type="ECO:0000256" key="1">
    <source>
        <dbReference type="ARBA" id="ARBA00022723"/>
    </source>
</evidence>
<dbReference type="InterPro" id="IPR023627">
    <property type="entry name" value="Rcmb_RecR"/>
</dbReference>
<sequence length="197" mass="22230">MYPKALKDLMDNLEKLPSIGEKTAERLALYIISELDREDANLMADSIKNAIDSIRPCKISNILTDQEISPIVLDETRDHTTIMVVADSKDVFMMEKMGTYHGDYHVLGGLIDFSRGITDNDLNIESLTKRINSDLKELIIATNGTVEGELTAQYLKSLYEEKQIKVTRLAYGLPVGTDLRYADVLTLIKAVENRQEY</sequence>
<dbReference type="Pfam" id="PF21175">
    <property type="entry name" value="RecR_C"/>
    <property type="match status" value="1"/>
</dbReference>
<dbReference type="Gene3D" id="6.10.250.240">
    <property type="match status" value="1"/>
</dbReference>
<dbReference type="Pfam" id="PF13662">
    <property type="entry name" value="Toprim_4"/>
    <property type="match status" value="1"/>
</dbReference>
<dbReference type="PROSITE" id="PS50880">
    <property type="entry name" value="TOPRIM"/>
    <property type="match status" value="1"/>
</dbReference>
<evidence type="ECO:0000313" key="9">
    <source>
        <dbReference type="EMBL" id="VEU80062.1"/>
    </source>
</evidence>
<keyword evidence="5 7" id="KW-0233">DNA recombination</keyword>
<comment type="function">
    <text evidence="7">May play a role in DNA repair. It seems to be involved in an RecBC-independent recombinational process of DNA repair. It may act with RecF and RecO.</text>
</comment>
<dbReference type="GO" id="GO:0003677">
    <property type="term" value="F:DNA binding"/>
    <property type="evidence" value="ECO:0007669"/>
    <property type="project" value="UniProtKB-UniRule"/>
</dbReference>
<keyword evidence="6 7" id="KW-0234">DNA repair</keyword>
<evidence type="ECO:0000256" key="3">
    <source>
        <dbReference type="ARBA" id="ARBA00022771"/>
    </source>
</evidence>
<evidence type="ECO:0000256" key="2">
    <source>
        <dbReference type="ARBA" id="ARBA00022763"/>
    </source>
</evidence>
<dbReference type="Gene3D" id="3.40.1360.10">
    <property type="match status" value="1"/>
</dbReference>
<dbReference type="PANTHER" id="PTHR30446:SF0">
    <property type="entry name" value="RECOMBINATION PROTEIN RECR"/>
    <property type="match status" value="1"/>
</dbReference>
<dbReference type="RefSeq" id="WP_026390974.1">
    <property type="nucleotide sequence ID" value="NZ_LR215048.1"/>
</dbReference>
<dbReference type="InterPro" id="IPR000093">
    <property type="entry name" value="DNA_Rcmb_RecR"/>
</dbReference>
<comment type="similarity">
    <text evidence="7">Belongs to the RecR family.</text>
</comment>
<dbReference type="GO" id="GO:0008270">
    <property type="term" value="F:zinc ion binding"/>
    <property type="evidence" value="ECO:0007669"/>
    <property type="project" value="UniProtKB-KW"/>
</dbReference>
<evidence type="ECO:0000256" key="5">
    <source>
        <dbReference type="ARBA" id="ARBA00023172"/>
    </source>
</evidence>
<dbReference type="Proteomes" id="UP000289841">
    <property type="component" value="Chromosome"/>
</dbReference>
<keyword evidence="2 7" id="KW-0227">DNA damage</keyword>
<evidence type="ECO:0000256" key="7">
    <source>
        <dbReference type="HAMAP-Rule" id="MF_00017"/>
    </source>
</evidence>
<accession>A0A449BCA4</accession>
<dbReference type="GO" id="GO:0006310">
    <property type="term" value="P:DNA recombination"/>
    <property type="evidence" value="ECO:0007669"/>
    <property type="project" value="UniProtKB-UniRule"/>
</dbReference>
<dbReference type="SUPFAM" id="SSF111304">
    <property type="entry name" value="Recombination protein RecR"/>
    <property type="match status" value="1"/>
</dbReference>
<dbReference type="CDD" id="cd01025">
    <property type="entry name" value="TOPRIM_recR"/>
    <property type="match status" value="1"/>
</dbReference>
<proteinExistence type="inferred from homology"/>
<reference evidence="9 10" key="1">
    <citation type="submission" date="2019-01" db="EMBL/GenBank/DDBJ databases">
        <authorList>
            <consortium name="Pathogen Informatics"/>
        </authorList>
    </citation>
    <scope>NUCLEOTIDE SEQUENCE [LARGE SCALE GENOMIC DNA]</scope>
    <source>
        <strain evidence="9 10">NCTC10138</strain>
    </source>
</reference>
<protein>
    <recommendedName>
        <fullName evidence="7">Recombination protein RecR</fullName>
    </recommendedName>
</protein>
<dbReference type="SMART" id="SM00493">
    <property type="entry name" value="TOPRIM"/>
    <property type="match status" value="1"/>
</dbReference>
<dbReference type="PANTHER" id="PTHR30446">
    <property type="entry name" value="RECOMBINATION PROTEIN RECR"/>
    <property type="match status" value="1"/>
</dbReference>
<dbReference type="AlphaFoldDB" id="A0A449BCA4"/>
<dbReference type="STRING" id="1278311.GCA_000428705_01557"/>